<evidence type="ECO:0000256" key="5">
    <source>
        <dbReference type="ARBA" id="ARBA00023163"/>
    </source>
</evidence>
<dbReference type="STRING" id="2015173.A0A026WP61"/>
<dbReference type="GO" id="GO:0005736">
    <property type="term" value="C:RNA polymerase I complex"/>
    <property type="evidence" value="ECO:0007669"/>
    <property type="project" value="TreeGrafter"/>
</dbReference>
<evidence type="ECO:0000256" key="4">
    <source>
        <dbReference type="ARBA" id="ARBA00022833"/>
    </source>
</evidence>
<keyword evidence="4" id="KW-0862">Zinc</keyword>
<comment type="similarity">
    <text evidence="7">Belongs to the archaeal Rpo12/eukaryotic RPC10 RNA polymerase subunit family.</text>
</comment>
<dbReference type="InterPro" id="IPR029040">
    <property type="entry name" value="RPABC4/Spt4"/>
</dbReference>
<protein>
    <recommendedName>
        <fullName evidence="9">DNA-directed RNA polymerases I, II, and III subunit RPABC4</fullName>
    </recommendedName>
    <alternativeName>
        <fullName evidence="10">DNA-directed RNA polymerase II subunit K</fullName>
    </alternativeName>
</protein>
<keyword evidence="5" id="KW-0804">Transcription</keyword>
<dbReference type="SMART" id="SM00659">
    <property type="entry name" value="RPOLCX"/>
    <property type="match status" value="1"/>
</dbReference>
<keyword evidence="6" id="KW-0539">Nucleus</keyword>
<evidence type="ECO:0000256" key="6">
    <source>
        <dbReference type="ARBA" id="ARBA00023242"/>
    </source>
</evidence>
<dbReference type="GO" id="GO:0006351">
    <property type="term" value="P:DNA-templated transcription"/>
    <property type="evidence" value="ECO:0007669"/>
    <property type="project" value="InterPro"/>
</dbReference>
<evidence type="ECO:0000256" key="1">
    <source>
        <dbReference type="ARBA" id="ARBA00004604"/>
    </source>
</evidence>
<evidence type="ECO:0000256" key="9">
    <source>
        <dbReference type="ARBA" id="ARBA00070322"/>
    </source>
</evidence>
<keyword evidence="11" id="KW-0240">DNA-directed RNA polymerase</keyword>
<dbReference type="GO" id="GO:0005665">
    <property type="term" value="C:RNA polymerase II, core complex"/>
    <property type="evidence" value="ECO:0007669"/>
    <property type="project" value="TreeGrafter"/>
</dbReference>
<dbReference type="InterPro" id="IPR039747">
    <property type="entry name" value="RPABC4"/>
</dbReference>
<name>A0A026WP61_OOCBI</name>
<keyword evidence="2" id="KW-0479">Metal-binding</keyword>
<dbReference type="GO" id="GO:0003899">
    <property type="term" value="F:DNA-directed RNA polymerase activity"/>
    <property type="evidence" value="ECO:0007669"/>
    <property type="project" value="InterPro"/>
</dbReference>
<dbReference type="GO" id="GO:0005666">
    <property type="term" value="C:RNA polymerase III complex"/>
    <property type="evidence" value="ECO:0007669"/>
    <property type="project" value="TreeGrafter"/>
</dbReference>
<dbReference type="OMA" id="YIRETEW"/>
<dbReference type="PANTHER" id="PTHR12056">
    <property type="entry name" value="DNA-DIRECTED RNA POLYMERASES I, II, AND III"/>
    <property type="match status" value="1"/>
</dbReference>
<keyword evidence="3" id="KW-0863">Zinc-finger</keyword>
<dbReference type="PANTHER" id="PTHR12056:SF2">
    <property type="entry name" value="GEO11084P1"/>
    <property type="match status" value="1"/>
</dbReference>
<evidence type="ECO:0000256" key="2">
    <source>
        <dbReference type="ARBA" id="ARBA00022723"/>
    </source>
</evidence>
<proteinExistence type="inferred from homology"/>
<evidence type="ECO:0000256" key="8">
    <source>
        <dbReference type="ARBA" id="ARBA00054640"/>
    </source>
</evidence>
<dbReference type="GO" id="GO:0008270">
    <property type="term" value="F:zinc ion binding"/>
    <property type="evidence" value="ECO:0007669"/>
    <property type="project" value="UniProtKB-KW"/>
</dbReference>
<evidence type="ECO:0000256" key="7">
    <source>
        <dbReference type="ARBA" id="ARBA00025770"/>
    </source>
</evidence>
<dbReference type="SUPFAM" id="SSF63393">
    <property type="entry name" value="RNA polymerase subunits"/>
    <property type="match status" value="1"/>
</dbReference>
<dbReference type="Proteomes" id="UP000053097">
    <property type="component" value="Unassembled WGS sequence"/>
</dbReference>
<evidence type="ECO:0000256" key="10">
    <source>
        <dbReference type="ARBA" id="ARBA00081585"/>
    </source>
</evidence>
<reference evidence="11 12" key="1">
    <citation type="journal article" date="2014" name="Curr. Biol.">
        <title>The genome of the clonal raider ant Cerapachys biroi.</title>
        <authorList>
            <person name="Oxley P.R."/>
            <person name="Ji L."/>
            <person name="Fetter-Pruneda I."/>
            <person name="McKenzie S.K."/>
            <person name="Li C."/>
            <person name="Hu H."/>
            <person name="Zhang G."/>
            <person name="Kronauer D.J."/>
        </authorList>
    </citation>
    <scope>NUCLEOTIDE SEQUENCE [LARGE SCALE GENOMIC DNA]</scope>
</reference>
<organism evidence="11 12">
    <name type="scientific">Ooceraea biroi</name>
    <name type="common">Clonal raider ant</name>
    <name type="synonym">Cerapachys biroi</name>
    <dbReference type="NCBI Taxonomy" id="2015173"/>
    <lineage>
        <taxon>Eukaryota</taxon>
        <taxon>Metazoa</taxon>
        <taxon>Ecdysozoa</taxon>
        <taxon>Arthropoda</taxon>
        <taxon>Hexapoda</taxon>
        <taxon>Insecta</taxon>
        <taxon>Pterygota</taxon>
        <taxon>Neoptera</taxon>
        <taxon>Endopterygota</taxon>
        <taxon>Hymenoptera</taxon>
        <taxon>Apocrita</taxon>
        <taxon>Aculeata</taxon>
        <taxon>Formicoidea</taxon>
        <taxon>Formicidae</taxon>
        <taxon>Dorylinae</taxon>
        <taxon>Ooceraea</taxon>
    </lineage>
</organism>
<dbReference type="InterPro" id="IPR006591">
    <property type="entry name" value="RNAP_P/RPABC4"/>
</dbReference>
<evidence type="ECO:0000313" key="11">
    <source>
        <dbReference type="EMBL" id="EZA57451.1"/>
    </source>
</evidence>
<sequence>MESSKSESTPKQAMVYICGECHQDNEIRPRDPIRCRECGYRIMYKKRTKRLVVFDAR</sequence>
<dbReference type="Pfam" id="PF03604">
    <property type="entry name" value="Zn_ribbon_RPAB4"/>
    <property type="match status" value="1"/>
</dbReference>
<dbReference type="AlphaFoldDB" id="A0A026WP61"/>
<dbReference type="GO" id="GO:0003677">
    <property type="term" value="F:DNA binding"/>
    <property type="evidence" value="ECO:0007669"/>
    <property type="project" value="InterPro"/>
</dbReference>
<accession>A0A026WP61</accession>
<gene>
    <name evidence="11" type="ORF">X777_02459</name>
</gene>
<comment type="function">
    <text evidence="8">DNA-dependent RNA polymerase catalyzes the transcription of DNA into RNA using the four ribonucleoside triphosphates as substrates. Common component of RNA polymerases I, II and III which synthesize ribosomal RNA precursors, mRNA precursors and many functional non-coding RNAs, and a small RNAs, such as 5S rRNA and tRNAs, respectively.</text>
</comment>
<dbReference type="EMBL" id="KK107148">
    <property type="protein sequence ID" value="EZA57451.1"/>
    <property type="molecule type" value="Genomic_DNA"/>
</dbReference>
<evidence type="ECO:0000256" key="3">
    <source>
        <dbReference type="ARBA" id="ARBA00022771"/>
    </source>
</evidence>
<comment type="subcellular location">
    <subcellularLocation>
        <location evidence="1">Nucleus</location>
        <location evidence="1">Nucleolus</location>
    </subcellularLocation>
</comment>
<dbReference type="OrthoDB" id="5585087at2759"/>
<keyword evidence="12" id="KW-1185">Reference proteome</keyword>
<evidence type="ECO:0000313" key="12">
    <source>
        <dbReference type="Proteomes" id="UP000053097"/>
    </source>
</evidence>
<dbReference type="FunFam" id="2.20.28.30:FF:000001">
    <property type="entry name" value="DNA-directed RNA polymerases I, II, and III subunit RPABC4"/>
    <property type="match status" value="1"/>
</dbReference>
<dbReference type="Gene3D" id="2.20.28.30">
    <property type="entry name" value="RNA polymerase ii, chain L"/>
    <property type="match status" value="1"/>
</dbReference>